<dbReference type="EMBL" id="ML119062">
    <property type="protein sequence ID" value="ROT35045.1"/>
    <property type="molecule type" value="Genomic_DNA"/>
</dbReference>
<evidence type="ECO:0000256" key="2">
    <source>
        <dbReference type="ARBA" id="ARBA00022723"/>
    </source>
</evidence>
<dbReference type="PANTHER" id="PTHR33337:SF40">
    <property type="entry name" value="CENP-V_GFA DOMAIN-CONTAINING PROTEIN-RELATED"/>
    <property type="match status" value="1"/>
</dbReference>
<sequence length="179" mass="20440">MSGPGPTPEWQSRPPYTDPRQREKDTGKPFDKKLEGTCHCGKVRYWLSRDKPLGSKYCHCTDCQVMHGAPFQWAAIVHKEDMSFEHGVRDLSFYSSGAKKPAHDLPCKVRCDNCGSLIMDEGRNMLLPFPGLIKFKGNEEWKANFQPEQHIFYSRRVLDVPDGKPKWSGLDGHSQLMSE</sequence>
<evidence type="ECO:0000256" key="5">
    <source>
        <dbReference type="SAM" id="MobiDB-lite"/>
    </source>
</evidence>
<keyword evidence="8" id="KW-1185">Reference proteome</keyword>
<name>A0A3N2PKK6_SODAK</name>
<dbReference type="OrthoDB" id="9970124at2759"/>
<dbReference type="SUPFAM" id="SSF51316">
    <property type="entry name" value="Mss4-like"/>
    <property type="match status" value="1"/>
</dbReference>
<proteinExistence type="inferred from homology"/>
<feature type="domain" description="CENP-V/GFA" evidence="6">
    <location>
        <begin position="34"/>
        <end position="168"/>
    </location>
</feature>
<keyword evidence="2" id="KW-0479">Metal-binding</keyword>
<reference evidence="7 8" key="1">
    <citation type="journal article" date="2018" name="Mol. Ecol.">
        <title>The obligate alkalophilic soda-lake fungus Sodiomyces alkalinus has shifted to a protein diet.</title>
        <authorList>
            <person name="Grum-Grzhimaylo A.A."/>
            <person name="Falkoski D.L."/>
            <person name="van den Heuvel J."/>
            <person name="Valero-Jimenez C.A."/>
            <person name="Min B."/>
            <person name="Choi I.G."/>
            <person name="Lipzen A."/>
            <person name="Daum C.G."/>
            <person name="Aanen D.K."/>
            <person name="Tsang A."/>
            <person name="Henrissat B."/>
            <person name="Bilanenko E.N."/>
            <person name="de Vries R.P."/>
            <person name="van Kan J.A.L."/>
            <person name="Grigoriev I.V."/>
            <person name="Debets A.J.M."/>
        </authorList>
    </citation>
    <scope>NUCLEOTIDE SEQUENCE [LARGE SCALE GENOMIC DNA]</scope>
    <source>
        <strain evidence="7 8">F11</strain>
    </source>
</reference>
<dbReference type="InterPro" id="IPR011057">
    <property type="entry name" value="Mss4-like_sf"/>
</dbReference>
<feature type="region of interest" description="Disordered" evidence="5">
    <location>
        <begin position="1"/>
        <end position="30"/>
    </location>
</feature>
<gene>
    <name evidence="7" type="ORF">SODALDRAFT_284890</name>
</gene>
<accession>A0A3N2PKK6</accession>
<evidence type="ECO:0000256" key="3">
    <source>
        <dbReference type="ARBA" id="ARBA00022833"/>
    </source>
</evidence>
<dbReference type="Gene3D" id="3.90.1590.10">
    <property type="entry name" value="glutathione-dependent formaldehyde- activating enzyme (gfa)"/>
    <property type="match status" value="1"/>
</dbReference>
<dbReference type="GO" id="GO:0046872">
    <property type="term" value="F:metal ion binding"/>
    <property type="evidence" value="ECO:0007669"/>
    <property type="project" value="UniProtKB-KW"/>
</dbReference>
<evidence type="ECO:0000313" key="7">
    <source>
        <dbReference type="EMBL" id="ROT35045.1"/>
    </source>
</evidence>
<keyword evidence="3" id="KW-0862">Zinc</keyword>
<evidence type="ECO:0000313" key="8">
    <source>
        <dbReference type="Proteomes" id="UP000272025"/>
    </source>
</evidence>
<dbReference type="InterPro" id="IPR006913">
    <property type="entry name" value="CENP-V/GFA"/>
</dbReference>
<comment type="similarity">
    <text evidence="1">Belongs to the Gfa family.</text>
</comment>
<dbReference type="Pfam" id="PF04828">
    <property type="entry name" value="GFA"/>
    <property type="match status" value="1"/>
</dbReference>
<dbReference type="GeneID" id="39576964"/>
<evidence type="ECO:0000256" key="4">
    <source>
        <dbReference type="ARBA" id="ARBA00023239"/>
    </source>
</evidence>
<dbReference type="GO" id="GO:0016846">
    <property type="term" value="F:carbon-sulfur lyase activity"/>
    <property type="evidence" value="ECO:0007669"/>
    <property type="project" value="InterPro"/>
</dbReference>
<organism evidence="7 8">
    <name type="scientific">Sodiomyces alkalinus (strain CBS 110278 / VKM F-3762 / F11)</name>
    <name type="common">Alkaliphilic filamentous fungus</name>
    <dbReference type="NCBI Taxonomy" id="1314773"/>
    <lineage>
        <taxon>Eukaryota</taxon>
        <taxon>Fungi</taxon>
        <taxon>Dikarya</taxon>
        <taxon>Ascomycota</taxon>
        <taxon>Pezizomycotina</taxon>
        <taxon>Sordariomycetes</taxon>
        <taxon>Hypocreomycetidae</taxon>
        <taxon>Glomerellales</taxon>
        <taxon>Plectosphaerellaceae</taxon>
        <taxon>Sodiomyces</taxon>
    </lineage>
</organism>
<dbReference type="AlphaFoldDB" id="A0A3N2PKK6"/>
<dbReference type="RefSeq" id="XP_028462851.1">
    <property type="nucleotide sequence ID" value="XM_028608486.1"/>
</dbReference>
<dbReference type="PROSITE" id="PS51891">
    <property type="entry name" value="CENP_V_GFA"/>
    <property type="match status" value="1"/>
</dbReference>
<protein>
    <recommendedName>
        <fullName evidence="6">CENP-V/GFA domain-containing protein</fullName>
    </recommendedName>
</protein>
<dbReference type="PANTHER" id="PTHR33337">
    <property type="entry name" value="GFA DOMAIN-CONTAINING PROTEIN"/>
    <property type="match status" value="1"/>
</dbReference>
<dbReference type="Proteomes" id="UP000272025">
    <property type="component" value="Unassembled WGS sequence"/>
</dbReference>
<dbReference type="STRING" id="1314773.A0A3N2PKK6"/>
<evidence type="ECO:0000256" key="1">
    <source>
        <dbReference type="ARBA" id="ARBA00005495"/>
    </source>
</evidence>
<feature type="compositionally biased region" description="Basic and acidic residues" evidence="5">
    <location>
        <begin position="19"/>
        <end position="30"/>
    </location>
</feature>
<keyword evidence="4" id="KW-0456">Lyase</keyword>
<evidence type="ECO:0000259" key="6">
    <source>
        <dbReference type="PROSITE" id="PS51891"/>
    </source>
</evidence>